<evidence type="ECO:0000259" key="1">
    <source>
        <dbReference type="PROSITE" id="PS50125"/>
    </source>
</evidence>
<dbReference type="STRING" id="37916.MCHLDSM_02708"/>
<dbReference type="RefSeq" id="WP_048470330.1">
    <property type="nucleotide sequence ID" value="NZ_JYNL01000023.1"/>
</dbReference>
<dbReference type="GO" id="GO:0009190">
    <property type="term" value="P:cyclic nucleotide biosynthetic process"/>
    <property type="evidence" value="ECO:0007669"/>
    <property type="project" value="InterPro"/>
</dbReference>
<dbReference type="PANTHER" id="PTHR43433">
    <property type="entry name" value="HYDROLASE, ALPHA/BETA FOLD FAMILY PROTEIN"/>
    <property type="match status" value="1"/>
</dbReference>
<name>A0A0J6W2F3_9MYCO</name>
<dbReference type="PRINTS" id="PR00111">
    <property type="entry name" value="ABHYDROLASE"/>
</dbReference>
<dbReference type="AlphaFoldDB" id="A0A0J6W2F3"/>
<dbReference type="InterPro" id="IPR050471">
    <property type="entry name" value="AB_hydrolase"/>
</dbReference>
<evidence type="ECO:0000313" key="3">
    <source>
        <dbReference type="Proteomes" id="UP000036513"/>
    </source>
</evidence>
<dbReference type="EMBL" id="JYNL01000023">
    <property type="protein sequence ID" value="KMO76559.1"/>
    <property type="molecule type" value="Genomic_DNA"/>
</dbReference>
<reference evidence="2 3" key="1">
    <citation type="journal article" date="2015" name="Genome Biol. Evol.">
        <title>Characterization of Three Mycobacterium spp. with Potential Use in Bioremediation by Genome Sequencing and Comparative Genomics.</title>
        <authorList>
            <person name="Das S."/>
            <person name="Pettersson B.M."/>
            <person name="Behra P.R."/>
            <person name="Ramesh M."/>
            <person name="Dasgupta S."/>
            <person name="Bhattacharya A."/>
            <person name="Kirsebom L.A."/>
        </authorList>
    </citation>
    <scope>NUCLEOTIDE SEQUENCE [LARGE SCALE GENOMIC DNA]</scope>
    <source>
        <strain evidence="2 3">DSM 43826</strain>
    </source>
</reference>
<dbReference type="SMR" id="A0A0J6W2F3"/>
<dbReference type="Pfam" id="PF00211">
    <property type="entry name" value="Guanylate_cyc"/>
    <property type="match status" value="1"/>
</dbReference>
<dbReference type="InterPro" id="IPR001054">
    <property type="entry name" value="A/G_cyclase"/>
</dbReference>
<protein>
    <submittedName>
        <fullName evidence="2">pH-sensitive adenylate cyclase</fullName>
        <ecNumber evidence="2">4.6.1.1</ecNumber>
    </submittedName>
</protein>
<dbReference type="Pfam" id="PF00561">
    <property type="entry name" value="Abhydrolase_1"/>
    <property type="match status" value="1"/>
</dbReference>
<dbReference type="InterPro" id="IPR029058">
    <property type="entry name" value="AB_hydrolase_fold"/>
</dbReference>
<keyword evidence="3" id="KW-1185">Reference proteome</keyword>
<dbReference type="CDD" id="cd07302">
    <property type="entry name" value="CHD"/>
    <property type="match status" value="1"/>
</dbReference>
<accession>A0A0J6W2F3</accession>
<dbReference type="InterPro" id="IPR000073">
    <property type="entry name" value="AB_hydrolase_1"/>
</dbReference>
<dbReference type="GO" id="GO:0004016">
    <property type="term" value="F:adenylate cyclase activity"/>
    <property type="evidence" value="ECO:0007669"/>
    <property type="project" value="UniProtKB-EC"/>
</dbReference>
<dbReference type="InterPro" id="IPR029787">
    <property type="entry name" value="Nucleotide_cyclase"/>
</dbReference>
<dbReference type="Gene3D" id="3.40.50.1820">
    <property type="entry name" value="alpha/beta hydrolase"/>
    <property type="match status" value="1"/>
</dbReference>
<evidence type="ECO:0000313" key="2">
    <source>
        <dbReference type="EMBL" id="KMO76559.1"/>
    </source>
</evidence>
<proteinExistence type="predicted"/>
<dbReference type="PATRIC" id="fig|37916.4.peg.2634"/>
<dbReference type="PROSITE" id="PS50125">
    <property type="entry name" value="GUANYLATE_CYCLASE_2"/>
    <property type="match status" value="1"/>
</dbReference>
<dbReference type="Proteomes" id="UP000036513">
    <property type="component" value="Unassembled WGS sequence"/>
</dbReference>
<dbReference type="GO" id="GO:0035556">
    <property type="term" value="P:intracellular signal transduction"/>
    <property type="evidence" value="ECO:0007669"/>
    <property type="project" value="InterPro"/>
</dbReference>
<keyword evidence="2" id="KW-0456">Lyase</keyword>
<dbReference type="SMART" id="SM00044">
    <property type="entry name" value="CYCc"/>
    <property type="match status" value="1"/>
</dbReference>
<sequence>MGDNRVRYARNGDVRLAYRVFGDSGPVVIWSPGWVVNDVDNIDEPTSPYARLVNRFAESMQFVMWDRRGTGLSDPADHVLTLEERVSDLCAVVDAVGAERPSLSGTGDGGAIAIMFAAMYPDRIHRLCLYGTAARFSQDPPDHPWGFSSEEIARQLDEIDQHWGDGALADLFHNDASEIIGVREAFGKRQRSIASPTMAKLWWQAFVDVDVRGVLGTIQAPTMVLARPGDRLVPVEAAAALAAAIPHAQFRQFAPGPHNSFDIIDDIAEQGLEFICGSPGSAADERMVKTVMFTDIVGSTERLSAHGDARWRHRLDAHDELVERLLSRHGATFTSHTGDGYFALLEGPTSAARCALELVPELATRGIPIRVGIHTGECERRGTEWSGLAVHTGARIGAMAGAGEVLVSRTVRDLSAGSGLRFDALGPQRFKGLTDDVEVFRVSTR</sequence>
<dbReference type="SUPFAM" id="SSF53474">
    <property type="entry name" value="alpha/beta-Hydrolases"/>
    <property type="match status" value="1"/>
</dbReference>
<dbReference type="PANTHER" id="PTHR43433:SF8">
    <property type="entry name" value="BIFUNCTIONAL LIPASE_ADENYLATE CYCLASE LIPJ"/>
    <property type="match status" value="1"/>
</dbReference>
<comment type="caution">
    <text evidence="2">The sequence shown here is derived from an EMBL/GenBank/DDBJ whole genome shotgun (WGS) entry which is preliminary data.</text>
</comment>
<feature type="domain" description="Guanylate cyclase" evidence="1">
    <location>
        <begin position="290"/>
        <end position="397"/>
    </location>
</feature>
<dbReference type="SUPFAM" id="SSF55073">
    <property type="entry name" value="Nucleotide cyclase"/>
    <property type="match status" value="1"/>
</dbReference>
<dbReference type="EC" id="4.6.1.1" evidence="2"/>
<organism evidence="2 3">
    <name type="scientific">Mycolicibacterium chlorophenolicum</name>
    <dbReference type="NCBI Taxonomy" id="37916"/>
    <lineage>
        <taxon>Bacteria</taxon>
        <taxon>Bacillati</taxon>
        <taxon>Actinomycetota</taxon>
        <taxon>Actinomycetes</taxon>
        <taxon>Mycobacteriales</taxon>
        <taxon>Mycobacteriaceae</taxon>
        <taxon>Mycolicibacterium</taxon>
    </lineage>
</organism>
<gene>
    <name evidence="2" type="ORF">MCHLDSM_02708</name>
</gene>
<dbReference type="Gene3D" id="3.30.70.1230">
    <property type="entry name" value="Nucleotide cyclase"/>
    <property type="match status" value="1"/>
</dbReference>